<sequence>MWRFGLALLGGLALAKAQHGVEEPKDTQILESRQGLPFLQGLTPSPLLGIQNPLQQLLLGQNPLLQELQGRQNLGIPGAGILPGLAGLVGNSPGMGLLQLLVQGPQALNRLGALSLGVSPLAQLAALRQSDLQARLQQGPGFLVPGRSGEDQESVQDLINLAHVLGVGGPSDFRSDDRFSRNPSIFSERKGVREDDLSTLLQRLNAYPDPTRSVRFPRGESTHGLLSESGRSSGLGSSRYLQELTGLERSDARSSSIGRIGSVESQPIFVRERRRQSAKTEDSGENFRFPNYS</sequence>
<gene>
    <name evidence="3" type="ORF">C7M84_005891</name>
</gene>
<feature type="signal peptide" evidence="2">
    <location>
        <begin position="1"/>
        <end position="17"/>
    </location>
</feature>
<dbReference type="AlphaFoldDB" id="A0A3R7M866"/>
<evidence type="ECO:0000256" key="2">
    <source>
        <dbReference type="SAM" id="SignalP"/>
    </source>
</evidence>
<evidence type="ECO:0000256" key="1">
    <source>
        <dbReference type="SAM" id="MobiDB-lite"/>
    </source>
</evidence>
<evidence type="ECO:0000313" key="4">
    <source>
        <dbReference type="Proteomes" id="UP000283509"/>
    </source>
</evidence>
<proteinExistence type="predicted"/>
<dbReference type="Proteomes" id="UP000283509">
    <property type="component" value="Unassembled WGS sequence"/>
</dbReference>
<organism evidence="3 4">
    <name type="scientific">Penaeus vannamei</name>
    <name type="common">Whiteleg shrimp</name>
    <name type="synonym">Litopenaeus vannamei</name>
    <dbReference type="NCBI Taxonomy" id="6689"/>
    <lineage>
        <taxon>Eukaryota</taxon>
        <taxon>Metazoa</taxon>
        <taxon>Ecdysozoa</taxon>
        <taxon>Arthropoda</taxon>
        <taxon>Crustacea</taxon>
        <taxon>Multicrustacea</taxon>
        <taxon>Malacostraca</taxon>
        <taxon>Eumalacostraca</taxon>
        <taxon>Eucarida</taxon>
        <taxon>Decapoda</taxon>
        <taxon>Dendrobranchiata</taxon>
        <taxon>Penaeoidea</taxon>
        <taxon>Penaeidae</taxon>
        <taxon>Penaeus</taxon>
    </lineage>
</organism>
<protein>
    <submittedName>
        <fullName evidence="3">Uncharacterized protein</fullName>
    </submittedName>
</protein>
<accession>A0A3R7M866</accession>
<feature type="region of interest" description="Disordered" evidence="1">
    <location>
        <begin position="265"/>
        <end position="293"/>
    </location>
</feature>
<reference evidence="3 4" key="2">
    <citation type="submission" date="2019-01" db="EMBL/GenBank/DDBJ databases">
        <title>The decoding of complex shrimp genome reveals the adaptation for benthos swimmer, frequently molting mechanism and breeding impact on genome.</title>
        <authorList>
            <person name="Sun Y."/>
            <person name="Gao Y."/>
            <person name="Yu Y."/>
        </authorList>
    </citation>
    <scope>NUCLEOTIDE SEQUENCE [LARGE SCALE GENOMIC DNA]</scope>
    <source>
        <tissue evidence="3">Muscle</tissue>
    </source>
</reference>
<reference evidence="3 4" key="1">
    <citation type="submission" date="2018-04" db="EMBL/GenBank/DDBJ databases">
        <authorList>
            <person name="Zhang X."/>
            <person name="Yuan J."/>
            <person name="Li F."/>
            <person name="Xiang J."/>
        </authorList>
    </citation>
    <scope>NUCLEOTIDE SEQUENCE [LARGE SCALE GENOMIC DNA]</scope>
    <source>
        <tissue evidence="3">Muscle</tissue>
    </source>
</reference>
<keyword evidence="4" id="KW-1185">Reference proteome</keyword>
<dbReference type="EMBL" id="QCYY01001758">
    <property type="protein sequence ID" value="ROT75557.1"/>
    <property type="molecule type" value="Genomic_DNA"/>
</dbReference>
<comment type="caution">
    <text evidence="3">The sequence shown here is derived from an EMBL/GenBank/DDBJ whole genome shotgun (WGS) entry which is preliminary data.</text>
</comment>
<feature type="chain" id="PRO_5018623018" evidence="2">
    <location>
        <begin position="18"/>
        <end position="293"/>
    </location>
</feature>
<evidence type="ECO:0000313" key="3">
    <source>
        <dbReference type="EMBL" id="ROT75557.1"/>
    </source>
</evidence>
<feature type="compositionally biased region" description="Low complexity" evidence="1">
    <location>
        <begin position="224"/>
        <end position="237"/>
    </location>
</feature>
<dbReference type="OrthoDB" id="6376277at2759"/>
<feature type="region of interest" description="Disordered" evidence="1">
    <location>
        <begin position="211"/>
        <end position="237"/>
    </location>
</feature>
<keyword evidence="2" id="KW-0732">Signal</keyword>
<name>A0A3R7M866_PENVA</name>